<gene>
    <name evidence="2" type="ORF">CBR_g25827</name>
</gene>
<feature type="region of interest" description="Disordered" evidence="1">
    <location>
        <begin position="531"/>
        <end position="562"/>
    </location>
</feature>
<organism evidence="2 3">
    <name type="scientific">Chara braunii</name>
    <name type="common">Braun's stonewort</name>
    <dbReference type="NCBI Taxonomy" id="69332"/>
    <lineage>
        <taxon>Eukaryota</taxon>
        <taxon>Viridiplantae</taxon>
        <taxon>Streptophyta</taxon>
        <taxon>Charophyceae</taxon>
        <taxon>Charales</taxon>
        <taxon>Characeae</taxon>
        <taxon>Chara</taxon>
    </lineage>
</organism>
<dbReference type="EMBL" id="BFEA01000279">
    <property type="protein sequence ID" value="GBG77895.1"/>
    <property type="molecule type" value="Genomic_DNA"/>
</dbReference>
<keyword evidence="3" id="KW-1185">Reference proteome</keyword>
<name>A0A388L6F8_CHABU</name>
<dbReference type="Proteomes" id="UP000265515">
    <property type="component" value="Unassembled WGS sequence"/>
</dbReference>
<feature type="region of interest" description="Disordered" evidence="1">
    <location>
        <begin position="118"/>
        <end position="141"/>
    </location>
</feature>
<evidence type="ECO:0000313" key="3">
    <source>
        <dbReference type="Proteomes" id="UP000265515"/>
    </source>
</evidence>
<feature type="compositionally biased region" description="Low complexity" evidence="1">
    <location>
        <begin position="118"/>
        <end position="135"/>
    </location>
</feature>
<dbReference type="AlphaFoldDB" id="A0A388L6F8"/>
<evidence type="ECO:0000256" key="1">
    <source>
        <dbReference type="SAM" id="MobiDB-lite"/>
    </source>
</evidence>
<protein>
    <submittedName>
        <fullName evidence="2">Uncharacterized protein</fullName>
    </submittedName>
</protein>
<accession>A0A388L6F8</accession>
<feature type="compositionally biased region" description="Low complexity" evidence="1">
    <location>
        <begin position="313"/>
        <end position="329"/>
    </location>
</feature>
<feature type="region of interest" description="Disordered" evidence="1">
    <location>
        <begin position="284"/>
        <end position="368"/>
    </location>
</feature>
<reference evidence="2 3" key="1">
    <citation type="journal article" date="2018" name="Cell">
        <title>The Chara Genome: Secondary Complexity and Implications for Plant Terrestrialization.</title>
        <authorList>
            <person name="Nishiyama T."/>
            <person name="Sakayama H."/>
            <person name="Vries J.D."/>
            <person name="Buschmann H."/>
            <person name="Saint-Marcoux D."/>
            <person name="Ullrich K.K."/>
            <person name="Haas F.B."/>
            <person name="Vanderstraeten L."/>
            <person name="Becker D."/>
            <person name="Lang D."/>
            <person name="Vosolsobe S."/>
            <person name="Rombauts S."/>
            <person name="Wilhelmsson P.K.I."/>
            <person name="Janitza P."/>
            <person name="Kern R."/>
            <person name="Heyl A."/>
            <person name="Rumpler F."/>
            <person name="Villalobos L.I.A.C."/>
            <person name="Clay J.M."/>
            <person name="Skokan R."/>
            <person name="Toyoda A."/>
            <person name="Suzuki Y."/>
            <person name="Kagoshima H."/>
            <person name="Schijlen E."/>
            <person name="Tajeshwar N."/>
            <person name="Catarino B."/>
            <person name="Hetherington A.J."/>
            <person name="Saltykova A."/>
            <person name="Bonnot C."/>
            <person name="Breuninger H."/>
            <person name="Symeonidi A."/>
            <person name="Radhakrishnan G.V."/>
            <person name="Van Nieuwerburgh F."/>
            <person name="Deforce D."/>
            <person name="Chang C."/>
            <person name="Karol K.G."/>
            <person name="Hedrich R."/>
            <person name="Ulvskov P."/>
            <person name="Glockner G."/>
            <person name="Delwiche C.F."/>
            <person name="Petrasek J."/>
            <person name="Van de Peer Y."/>
            <person name="Friml J."/>
            <person name="Beilby M."/>
            <person name="Dolan L."/>
            <person name="Kohara Y."/>
            <person name="Sugano S."/>
            <person name="Fujiyama A."/>
            <person name="Delaux P.-M."/>
            <person name="Quint M."/>
            <person name="TheiBen G."/>
            <person name="Hagemann M."/>
            <person name="Harholt J."/>
            <person name="Dunand C."/>
            <person name="Zachgo S."/>
            <person name="Langdale J."/>
            <person name="Maumus F."/>
            <person name="Straeten D.V.D."/>
            <person name="Gould S.B."/>
            <person name="Rensing S.A."/>
        </authorList>
    </citation>
    <scope>NUCLEOTIDE SEQUENCE [LARGE SCALE GENOMIC DNA]</scope>
    <source>
        <strain evidence="2 3">S276</strain>
    </source>
</reference>
<evidence type="ECO:0000313" key="2">
    <source>
        <dbReference type="EMBL" id="GBG77895.1"/>
    </source>
</evidence>
<comment type="caution">
    <text evidence="2">The sequence shown here is derived from an EMBL/GenBank/DDBJ whole genome shotgun (WGS) entry which is preliminary data.</text>
</comment>
<sequence>MWFKLRARKRSRIYEFLFLEKRPARGTDIEYMRRKEHMLALLDNYYGATRLNAKNFLDRLELLYFVESEPVLRLESYGALIDVDVESLTGVVFDTGAPEEDSDTEEIDIDYRLAPVLPSPASSSASPSTNQPAQATPVRRTPSKLLARLTPRPAAPPPLRPWCQVPLQHPSRKDENIHFKGHDHTRSTEADWGHVMIWHPGTIQPPIRKGEWVMAIVDTDGEWKPSERLAKSDYLDTERSAVVDKVTLENSNLQPADPAIIATADRLFRELHDKQWLELSDDFDDLETSPSKKKVNWKVPPGHEEGGGGGSGHTTSGGSAPASSPAPVGQGRIAHSGVGERGVNVTHSPRAGSGNSGKFARIRTSHTEDPVPVEAAKWAGIRTSTILEQAARPSWTAFGSSGEVGRGSCAGDPVCAVKGKSAGIPTKADDVQASALVQWSSTRAQASEMGAALAMREAMLSALGQGRSAESQREIVGAAPSAFLATKSAGIRTSSMTCLQSEEARTKEGGTSAHTDDRSLGYALMRLQGAESRKTDGGEEWVQVEGGEEEGEWEEGEKGDKGREKEWITLRDGEDGEEGGLCITDEERVDVGDEDVCGETSNSFGLVYARPGEGDIDDDATKMDMETQVLQPAGQVAEPGLILSLELRKPPEKR</sequence>
<dbReference type="Gramene" id="GBG77895">
    <property type="protein sequence ID" value="GBG77895"/>
    <property type="gene ID" value="CBR_g25827"/>
</dbReference>
<feature type="compositionally biased region" description="Acidic residues" evidence="1">
    <location>
        <begin position="546"/>
        <end position="555"/>
    </location>
</feature>
<proteinExistence type="predicted"/>